<dbReference type="OrthoDB" id="236495at2157"/>
<dbReference type="RefSeq" id="WP_206039132.1">
    <property type="nucleotide sequence ID" value="NZ_WOYG01000001.1"/>
</dbReference>
<sequence>MKRRSFLRSTGVAVSLGATGCLGLGGEAIVSVQKSVRVEPGSGWVEKIPDVSDTGGAVSYTVRSDDRRFDVYLFVGEDQYEHYDAYVKDEEPTETPSGHEEFSKAAVPKSDDGSTYEASTQNGARESLDVAGPYYFVVDHSNYRMENRVDEYGDPLSAFVDLEVVKNRI</sequence>
<gene>
    <name evidence="2" type="ORF">GOC74_06445</name>
</gene>
<dbReference type="PROSITE" id="PS51257">
    <property type="entry name" value="PROKAR_LIPOPROTEIN"/>
    <property type="match status" value="1"/>
</dbReference>
<comment type="caution">
    <text evidence="2">The sequence shown here is derived from an EMBL/GenBank/DDBJ whole genome shotgun (WGS) entry which is preliminary data.</text>
</comment>
<reference evidence="2" key="1">
    <citation type="submission" date="2019-12" db="EMBL/GenBank/DDBJ databases">
        <title>Whole-genome sequence of Halomicrobium mukohataei pws1.</title>
        <authorList>
            <person name="Verma D.K."/>
            <person name="Gopal K."/>
            <person name="Prasad E.S."/>
        </authorList>
    </citation>
    <scope>NUCLEOTIDE SEQUENCE</scope>
    <source>
        <strain evidence="2">Pws1</strain>
    </source>
</reference>
<dbReference type="AlphaFoldDB" id="A0A847U897"/>
<evidence type="ECO:0000313" key="3">
    <source>
        <dbReference type="Proteomes" id="UP000608662"/>
    </source>
</evidence>
<proteinExistence type="predicted"/>
<accession>A0A847U897</accession>
<evidence type="ECO:0008006" key="4">
    <source>
        <dbReference type="Google" id="ProtNLM"/>
    </source>
</evidence>
<evidence type="ECO:0000256" key="1">
    <source>
        <dbReference type="SAM" id="MobiDB-lite"/>
    </source>
</evidence>
<feature type="region of interest" description="Disordered" evidence="1">
    <location>
        <begin position="90"/>
        <end position="124"/>
    </location>
</feature>
<evidence type="ECO:0000313" key="2">
    <source>
        <dbReference type="EMBL" id="NLV09565.1"/>
    </source>
</evidence>
<protein>
    <recommendedName>
        <fullName evidence="4">Twin-arginine translocation signal domain-containing protein</fullName>
    </recommendedName>
</protein>
<organism evidence="2 3">
    <name type="scientific">Halomicrobium mukohataei</name>
    <dbReference type="NCBI Taxonomy" id="57705"/>
    <lineage>
        <taxon>Archaea</taxon>
        <taxon>Methanobacteriati</taxon>
        <taxon>Methanobacteriota</taxon>
        <taxon>Stenosarchaea group</taxon>
        <taxon>Halobacteria</taxon>
        <taxon>Halobacteriales</taxon>
        <taxon>Haloarculaceae</taxon>
        <taxon>Halomicrobium</taxon>
    </lineage>
</organism>
<dbReference type="EMBL" id="WOYG01000001">
    <property type="protein sequence ID" value="NLV09565.1"/>
    <property type="molecule type" value="Genomic_DNA"/>
</dbReference>
<name>A0A847U897_9EURY</name>
<dbReference type="GeneID" id="94362628"/>
<dbReference type="Proteomes" id="UP000608662">
    <property type="component" value="Unassembled WGS sequence"/>
</dbReference>